<keyword evidence="3" id="KW-0808">Transferase</keyword>
<dbReference type="OrthoDB" id="9815923at2"/>
<dbReference type="SUPFAM" id="SSF53448">
    <property type="entry name" value="Nucleotide-diphospho-sugar transferases"/>
    <property type="match status" value="1"/>
</dbReference>
<dbReference type="Pfam" id="PF00535">
    <property type="entry name" value="Glycos_transf_2"/>
    <property type="match status" value="1"/>
</dbReference>
<dbReference type="EMBL" id="VSFC01000050">
    <property type="protein sequence ID" value="TYA53882.1"/>
    <property type="molecule type" value="Genomic_DNA"/>
</dbReference>
<dbReference type="InterPro" id="IPR029044">
    <property type="entry name" value="Nucleotide-diphossugar_trans"/>
</dbReference>
<evidence type="ECO:0000259" key="2">
    <source>
        <dbReference type="Pfam" id="PF00535"/>
    </source>
</evidence>
<protein>
    <submittedName>
        <fullName evidence="3">Glycosyltransferase family 2 protein</fullName>
    </submittedName>
</protein>
<accession>A0A5D0G7S6</accession>
<keyword evidence="4" id="KW-1185">Reference proteome</keyword>
<feature type="domain" description="Glycosyltransferase 2-like" evidence="2">
    <location>
        <begin position="7"/>
        <end position="138"/>
    </location>
</feature>
<gene>
    <name evidence="3" type="ORF">FVF61_09735</name>
</gene>
<dbReference type="CDD" id="cd02511">
    <property type="entry name" value="Beta4Glucosyltransferase"/>
    <property type="match status" value="1"/>
</dbReference>
<dbReference type="InterPro" id="IPR001173">
    <property type="entry name" value="Glyco_trans_2-like"/>
</dbReference>
<evidence type="ECO:0000256" key="1">
    <source>
        <dbReference type="ARBA" id="ARBA00038494"/>
    </source>
</evidence>
<dbReference type="Gene3D" id="3.90.550.10">
    <property type="entry name" value="Spore Coat Polysaccharide Biosynthesis Protein SpsA, Chain A"/>
    <property type="match status" value="1"/>
</dbReference>
<organism evidence="3 4">
    <name type="scientific">Formosa maritima</name>
    <dbReference type="NCBI Taxonomy" id="2592046"/>
    <lineage>
        <taxon>Bacteria</taxon>
        <taxon>Pseudomonadati</taxon>
        <taxon>Bacteroidota</taxon>
        <taxon>Flavobacteriia</taxon>
        <taxon>Flavobacteriales</taxon>
        <taxon>Flavobacteriaceae</taxon>
        <taxon>Formosa</taxon>
    </lineage>
</organism>
<dbReference type="RefSeq" id="WP_148455763.1">
    <property type="nucleotide sequence ID" value="NZ_VSFC01000050.1"/>
</dbReference>
<evidence type="ECO:0000313" key="3">
    <source>
        <dbReference type="EMBL" id="TYA53882.1"/>
    </source>
</evidence>
<comment type="caution">
    <text evidence="3">The sequence shown here is derived from an EMBL/GenBank/DDBJ whole genome shotgun (WGS) entry which is preliminary data.</text>
</comment>
<proteinExistence type="inferred from homology"/>
<dbReference type="AlphaFoldDB" id="A0A5D0G7S6"/>
<dbReference type="GO" id="GO:0016740">
    <property type="term" value="F:transferase activity"/>
    <property type="evidence" value="ECO:0007669"/>
    <property type="project" value="UniProtKB-KW"/>
</dbReference>
<name>A0A5D0G7S6_9FLAO</name>
<reference evidence="3 4" key="1">
    <citation type="submission" date="2019-08" db="EMBL/GenBank/DDBJ databases">
        <title>Formosa sediminis sp. nov., isolated from marine sediment.</title>
        <authorList>
            <person name="Cao W.R."/>
        </authorList>
    </citation>
    <scope>NUCLEOTIDE SEQUENCE [LARGE SCALE GENOMIC DNA]</scope>
    <source>
        <strain evidence="3 4">1494</strain>
    </source>
</reference>
<dbReference type="PANTHER" id="PTHR43630">
    <property type="entry name" value="POLY-BETA-1,6-N-ACETYL-D-GLUCOSAMINE SYNTHASE"/>
    <property type="match status" value="1"/>
</dbReference>
<dbReference type="Proteomes" id="UP000324550">
    <property type="component" value="Unassembled WGS sequence"/>
</dbReference>
<sequence length="251" mass="29199">MIKLSGVIITFNEERNIENCIQSLLPVVDEIVVIDSFSTDSTKSICKKHHVTFIEQSFLGYVEQKNFALTKATHDYIISLDGDESLSKSLQESILNAKSNWKYDGYYCNRLNNFCGQWIKHSDWYPNKKLRVFDRRKAEWQGINPHDQIVLKQGKAGFLKGDILHKTYQNYSEFNLKTEYFSTIAAQSYYDLGKKASIWNIVFNPTWAFFKAYFLRLGFLDGINGLVICVQTANITFLKYTKLRELYKSNN</sequence>
<comment type="similarity">
    <text evidence="1">Belongs to the glycosyltransferase 2 family. WaaE/KdtX subfamily.</text>
</comment>
<dbReference type="PANTHER" id="PTHR43630:SF2">
    <property type="entry name" value="GLYCOSYLTRANSFERASE"/>
    <property type="match status" value="1"/>
</dbReference>
<evidence type="ECO:0000313" key="4">
    <source>
        <dbReference type="Proteomes" id="UP000324550"/>
    </source>
</evidence>